<sequence>MKVNENMKPFFTDILFQVLLTQNSVTKSRRDCIEALAANGTYNMSYLDLKKQSNITIVHTLRTISQTMKIYAPLQIESPAMESYGNGFIAQSIYFFLGK</sequence>
<evidence type="ECO:0000313" key="2">
    <source>
        <dbReference type="Proteomes" id="UP001054945"/>
    </source>
</evidence>
<name>A0AAV4TGN7_CAEEX</name>
<comment type="caution">
    <text evidence="1">The sequence shown here is derived from an EMBL/GenBank/DDBJ whole genome shotgun (WGS) entry which is preliminary data.</text>
</comment>
<keyword evidence="2" id="KW-1185">Reference proteome</keyword>
<accession>A0AAV4TGN7</accession>
<reference evidence="1 2" key="1">
    <citation type="submission" date="2021-06" db="EMBL/GenBank/DDBJ databases">
        <title>Caerostris extrusa draft genome.</title>
        <authorList>
            <person name="Kono N."/>
            <person name="Arakawa K."/>
        </authorList>
    </citation>
    <scope>NUCLEOTIDE SEQUENCE [LARGE SCALE GENOMIC DNA]</scope>
</reference>
<protein>
    <submittedName>
        <fullName evidence="1">Uncharacterized protein</fullName>
    </submittedName>
</protein>
<dbReference type="AlphaFoldDB" id="A0AAV4TGN7"/>
<proteinExistence type="predicted"/>
<dbReference type="Proteomes" id="UP001054945">
    <property type="component" value="Unassembled WGS sequence"/>
</dbReference>
<evidence type="ECO:0000313" key="1">
    <source>
        <dbReference type="EMBL" id="GIY44394.1"/>
    </source>
</evidence>
<dbReference type="EMBL" id="BPLR01011136">
    <property type="protein sequence ID" value="GIY44394.1"/>
    <property type="molecule type" value="Genomic_DNA"/>
</dbReference>
<gene>
    <name evidence="1" type="ORF">CEXT_20291</name>
</gene>
<organism evidence="1 2">
    <name type="scientific">Caerostris extrusa</name>
    <name type="common">Bark spider</name>
    <name type="synonym">Caerostris bankana</name>
    <dbReference type="NCBI Taxonomy" id="172846"/>
    <lineage>
        <taxon>Eukaryota</taxon>
        <taxon>Metazoa</taxon>
        <taxon>Ecdysozoa</taxon>
        <taxon>Arthropoda</taxon>
        <taxon>Chelicerata</taxon>
        <taxon>Arachnida</taxon>
        <taxon>Araneae</taxon>
        <taxon>Araneomorphae</taxon>
        <taxon>Entelegynae</taxon>
        <taxon>Araneoidea</taxon>
        <taxon>Araneidae</taxon>
        <taxon>Caerostris</taxon>
    </lineage>
</organism>